<name>A0A841TEH1_9BACL</name>
<dbReference type="AlphaFoldDB" id="A0A841TEH1"/>
<dbReference type="RefSeq" id="WP_185178140.1">
    <property type="nucleotide sequence ID" value="NZ_CBCSEP010000001.1"/>
</dbReference>
<accession>A0A841TEH1</accession>
<protein>
    <submittedName>
        <fullName evidence="2">PilZ domain-containing protein</fullName>
    </submittedName>
</protein>
<dbReference type="Pfam" id="PF07238">
    <property type="entry name" value="PilZ"/>
    <property type="match status" value="1"/>
</dbReference>
<dbReference type="Proteomes" id="UP000574133">
    <property type="component" value="Unassembled WGS sequence"/>
</dbReference>
<sequence>MTSELMPSGCNRREHVRLQLVGGVRALIRIVRINGMSIRTHAGALLLLNISPGGCGFRTPLLFPVTSRIWLEMEWDTGEDRLQLIGQIVWRKPEEAAYRYGMRFLPLSEAQRLRLHGELNKLVLKLTPGQSRIHILYRSMSDAKSRMYHSMDGCRV</sequence>
<reference evidence="2 3" key="1">
    <citation type="submission" date="2020-08" db="EMBL/GenBank/DDBJ databases">
        <title>Cohnella phylogeny.</title>
        <authorList>
            <person name="Dunlap C."/>
        </authorList>
    </citation>
    <scope>NUCLEOTIDE SEQUENCE [LARGE SCALE GENOMIC DNA]</scope>
    <source>
        <strain evidence="2 3">DSM 103658</strain>
    </source>
</reference>
<keyword evidence="3" id="KW-1185">Reference proteome</keyword>
<evidence type="ECO:0000259" key="1">
    <source>
        <dbReference type="Pfam" id="PF07238"/>
    </source>
</evidence>
<proteinExistence type="predicted"/>
<dbReference type="Gene3D" id="2.40.10.220">
    <property type="entry name" value="predicted glycosyltransferase like domains"/>
    <property type="match status" value="1"/>
</dbReference>
<dbReference type="SUPFAM" id="SSF141371">
    <property type="entry name" value="PilZ domain-like"/>
    <property type="match status" value="1"/>
</dbReference>
<gene>
    <name evidence="2" type="ORF">H4Q31_05835</name>
</gene>
<dbReference type="EMBL" id="JACJVN010000023">
    <property type="protein sequence ID" value="MBB6676851.1"/>
    <property type="molecule type" value="Genomic_DNA"/>
</dbReference>
<comment type="caution">
    <text evidence="2">The sequence shown here is derived from an EMBL/GenBank/DDBJ whole genome shotgun (WGS) entry which is preliminary data.</text>
</comment>
<dbReference type="GO" id="GO:0035438">
    <property type="term" value="F:cyclic-di-GMP binding"/>
    <property type="evidence" value="ECO:0007669"/>
    <property type="project" value="InterPro"/>
</dbReference>
<dbReference type="InterPro" id="IPR009875">
    <property type="entry name" value="PilZ_domain"/>
</dbReference>
<organism evidence="2 3">
    <name type="scientific">Cohnella lubricantis</name>
    <dbReference type="NCBI Taxonomy" id="2163172"/>
    <lineage>
        <taxon>Bacteria</taxon>
        <taxon>Bacillati</taxon>
        <taxon>Bacillota</taxon>
        <taxon>Bacilli</taxon>
        <taxon>Bacillales</taxon>
        <taxon>Paenibacillaceae</taxon>
        <taxon>Cohnella</taxon>
    </lineage>
</organism>
<evidence type="ECO:0000313" key="3">
    <source>
        <dbReference type="Proteomes" id="UP000574133"/>
    </source>
</evidence>
<evidence type="ECO:0000313" key="2">
    <source>
        <dbReference type="EMBL" id="MBB6676851.1"/>
    </source>
</evidence>
<feature type="domain" description="PilZ" evidence="1">
    <location>
        <begin position="11"/>
        <end position="115"/>
    </location>
</feature>